<organism evidence="1">
    <name type="scientific">Arundo donax</name>
    <name type="common">Giant reed</name>
    <name type="synonym">Donax arundinaceus</name>
    <dbReference type="NCBI Taxonomy" id="35708"/>
    <lineage>
        <taxon>Eukaryota</taxon>
        <taxon>Viridiplantae</taxon>
        <taxon>Streptophyta</taxon>
        <taxon>Embryophyta</taxon>
        <taxon>Tracheophyta</taxon>
        <taxon>Spermatophyta</taxon>
        <taxon>Magnoliopsida</taxon>
        <taxon>Liliopsida</taxon>
        <taxon>Poales</taxon>
        <taxon>Poaceae</taxon>
        <taxon>PACMAD clade</taxon>
        <taxon>Arundinoideae</taxon>
        <taxon>Arundineae</taxon>
        <taxon>Arundo</taxon>
    </lineage>
</organism>
<accession>A0A0A9A9G8</accession>
<reference evidence="1" key="1">
    <citation type="submission" date="2014-09" db="EMBL/GenBank/DDBJ databases">
        <authorList>
            <person name="Magalhaes I.L.F."/>
            <person name="Oliveira U."/>
            <person name="Santos F.R."/>
            <person name="Vidigal T.H.D.A."/>
            <person name="Brescovit A.D."/>
            <person name="Santos A.J."/>
        </authorList>
    </citation>
    <scope>NUCLEOTIDE SEQUENCE</scope>
    <source>
        <tissue evidence="1">Shoot tissue taken approximately 20 cm above the soil surface</tissue>
    </source>
</reference>
<name>A0A0A9A9G8_ARUDO</name>
<reference evidence="1" key="2">
    <citation type="journal article" date="2015" name="Data Brief">
        <title>Shoot transcriptome of the giant reed, Arundo donax.</title>
        <authorList>
            <person name="Barrero R.A."/>
            <person name="Guerrero F.D."/>
            <person name="Moolhuijzen P."/>
            <person name="Goolsby J.A."/>
            <person name="Tidwell J."/>
            <person name="Bellgard S.E."/>
            <person name="Bellgard M.I."/>
        </authorList>
    </citation>
    <scope>NUCLEOTIDE SEQUENCE</scope>
    <source>
        <tissue evidence="1">Shoot tissue taken approximately 20 cm above the soil surface</tissue>
    </source>
</reference>
<evidence type="ECO:0000313" key="1">
    <source>
        <dbReference type="EMBL" id="JAD45605.1"/>
    </source>
</evidence>
<dbReference type="AlphaFoldDB" id="A0A0A9A9G8"/>
<proteinExistence type="predicted"/>
<protein>
    <submittedName>
        <fullName evidence="1">Uncharacterized protein</fullName>
    </submittedName>
</protein>
<sequence>MAMTLVSRRMPSTTSSSIVVECTLIMSGSCSGRCATTCSARRRGHREMRSTMLLKWHPETDSLSSTGNSPPVASGYLNTCSRSSLIDFARWKPGTSTAGPYTLAEKMNFTGARRAAVRSSETTAASVQ</sequence>
<dbReference type="EMBL" id="GBRH01252290">
    <property type="protein sequence ID" value="JAD45605.1"/>
    <property type="molecule type" value="Transcribed_RNA"/>
</dbReference>